<dbReference type="Proteomes" id="UP000198990">
    <property type="component" value="Unassembled WGS sequence"/>
</dbReference>
<protein>
    <submittedName>
        <fullName evidence="1">Uncharacterized protein</fullName>
    </submittedName>
</protein>
<dbReference type="STRING" id="228957.SAMN04488008_104164"/>
<gene>
    <name evidence="1" type="ORF">SAMN04488008_104164</name>
</gene>
<dbReference type="AlphaFoldDB" id="A0A1H7R3H3"/>
<reference evidence="2" key="1">
    <citation type="submission" date="2016-10" db="EMBL/GenBank/DDBJ databases">
        <authorList>
            <person name="Varghese N."/>
            <person name="Submissions S."/>
        </authorList>
    </citation>
    <scope>NUCLEOTIDE SEQUENCE [LARGE SCALE GENOMIC DNA]</scope>
    <source>
        <strain evidence="2">DSM 16471</strain>
    </source>
</reference>
<dbReference type="RefSeq" id="WP_091623704.1">
    <property type="nucleotide sequence ID" value="NZ_FNZN01000004.1"/>
</dbReference>
<organism evidence="1 2">
    <name type="scientific">Maribacter orientalis</name>
    <dbReference type="NCBI Taxonomy" id="228957"/>
    <lineage>
        <taxon>Bacteria</taxon>
        <taxon>Pseudomonadati</taxon>
        <taxon>Bacteroidota</taxon>
        <taxon>Flavobacteriia</taxon>
        <taxon>Flavobacteriales</taxon>
        <taxon>Flavobacteriaceae</taxon>
        <taxon>Maribacter</taxon>
    </lineage>
</organism>
<dbReference type="OrthoDB" id="1120195at2"/>
<keyword evidence="2" id="KW-1185">Reference proteome</keyword>
<dbReference type="EMBL" id="FNZN01000004">
    <property type="protein sequence ID" value="SEL54816.1"/>
    <property type="molecule type" value="Genomic_DNA"/>
</dbReference>
<evidence type="ECO:0000313" key="1">
    <source>
        <dbReference type="EMBL" id="SEL54816.1"/>
    </source>
</evidence>
<proteinExistence type="predicted"/>
<name>A0A1H7R3H3_9FLAO</name>
<evidence type="ECO:0000313" key="2">
    <source>
        <dbReference type="Proteomes" id="UP000198990"/>
    </source>
</evidence>
<sequence>MNLEVVNSGQLLDIASESLLIKELSTQLEKDFSLANISLKLPLKFDAQTFVSMIREKVYHLMMEHFAEYLNLLYIVDVPEREFQYIEVTDAVEVADQVTFLILKREYQKVWYRNKYK</sequence>
<accession>A0A1H7R3H3</accession>